<dbReference type="GO" id="GO:0019171">
    <property type="term" value="F:(3R)-hydroxyacyl-[acyl-carrier-protein] dehydratase activity"/>
    <property type="evidence" value="ECO:0007669"/>
    <property type="project" value="TreeGrafter"/>
</dbReference>
<dbReference type="Pfam" id="PF01575">
    <property type="entry name" value="MaoC_dehydratas"/>
    <property type="match status" value="1"/>
</dbReference>
<dbReference type="KEGG" id="plig:NAG76_18030"/>
<dbReference type="GO" id="GO:0006633">
    <property type="term" value="P:fatty acid biosynthetic process"/>
    <property type="evidence" value="ECO:0007669"/>
    <property type="project" value="TreeGrafter"/>
</dbReference>
<dbReference type="EMBL" id="CP097899">
    <property type="protein sequence ID" value="URN93708.1"/>
    <property type="molecule type" value="Genomic_DNA"/>
</dbReference>
<dbReference type="Gene3D" id="3.10.129.10">
    <property type="entry name" value="Hotdog Thioesterase"/>
    <property type="match status" value="1"/>
</dbReference>
<dbReference type="InterPro" id="IPR029069">
    <property type="entry name" value="HotDog_dom_sf"/>
</dbReference>
<dbReference type="AlphaFoldDB" id="A0A9J6ZCF7"/>
<reference evidence="2" key="1">
    <citation type="submission" date="2022-05" db="EMBL/GenBank/DDBJ databases">
        <title>Novel bacterial taxa in a minimal lignocellulolytic consortium and its capacity to transform plastics disclosed by genome-resolved metagenomics.</title>
        <authorList>
            <person name="Rodriguez C.A.D."/>
            <person name="Diaz-Garcia L."/>
            <person name="Herrera K."/>
            <person name="Tarazona N.A."/>
            <person name="Sproer C."/>
            <person name="Overmann J."/>
            <person name="Jimenez D.J."/>
        </authorList>
    </citation>
    <scope>NUCLEOTIDE SEQUENCE</scope>
    <source>
        <strain evidence="2">MAG5</strain>
    </source>
</reference>
<evidence type="ECO:0000313" key="3">
    <source>
        <dbReference type="Proteomes" id="UP001056756"/>
    </source>
</evidence>
<dbReference type="PANTHER" id="PTHR43437">
    <property type="entry name" value="HYDROXYACYL-THIOESTER DEHYDRATASE TYPE 2, MITOCHONDRIAL-RELATED"/>
    <property type="match status" value="1"/>
</dbReference>
<sequence length="119" mass="13461">MIKIKIKRLITSHIIKQYAAVSKDHASIHVNAEVATKIGYKRPIAHGMYVMGLAQSIYLMQHPTKWIMNYNMTFQKPLLVDTVAIFEYIEHNEEIIVSVSVESGEVIASGAFSVKERSL</sequence>
<gene>
    <name evidence="2" type="ORF">NAG76_18030</name>
</gene>
<dbReference type="Proteomes" id="UP001056756">
    <property type="component" value="Chromosome"/>
</dbReference>
<dbReference type="InterPro" id="IPR002539">
    <property type="entry name" value="MaoC-like_dom"/>
</dbReference>
<evidence type="ECO:0000259" key="1">
    <source>
        <dbReference type="Pfam" id="PF01575"/>
    </source>
</evidence>
<protein>
    <submittedName>
        <fullName evidence="2">MaoC family dehydratase</fullName>
    </submittedName>
</protein>
<name>A0A9J6ZCF7_9BACL</name>
<feature type="domain" description="MaoC-like" evidence="1">
    <location>
        <begin position="8"/>
        <end position="86"/>
    </location>
</feature>
<dbReference type="SUPFAM" id="SSF54637">
    <property type="entry name" value="Thioesterase/thiol ester dehydrase-isomerase"/>
    <property type="match status" value="1"/>
</dbReference>
<organism evidence="2 3">
    <name type="scientific">Candidatus Pristimantibacillus lignocellulolyticus</name>
    <dbReference type="NCBI Taxonomy" id="2994561"/>
    <lineage>
        <taxon>Bacteria</taxon>
        <taxon>Bacillati</taxon>
        <taxon>Bacillota</taxon>
        <taxon>Bacilli</taxon>
        <taxon>Bacillales</taxon>
        <taxon>Paenibacillaceae</taxon>
        <taxon>Candidatus Pristimantibacillus</taxon>
    </lineage>
</organism>
<dbReference type="PANTHER" id="PTHR43437:SF3">
    <property type="entry name" value="HYDROXYACYL-THIOESTER DEHYDRATASE TYPE 2, MITOCHONDRIAL"/>
    <property type="match status" value="1"/>
</dbReference>
<proteinExistence type="predicted"/>
<dbReference type="InterPro" id="IPR050965">
    <property type="entry name" value="UPF0336/Enoyl-CoA_hydratase"/>
</dbReference>
<dbReference type="CDD" id="cd03441">
    <property type="entry name" value="R_hydratase_like"/>
    <property type="match status" value="1"/>
</dbReference>
<evidence type="ECO:0000313" key="2">
    <source>
        <dbReference type="EMBL" id="URN93708.1"/>
    </source>
</evidence>
<accession>A0A9J6ZCF7</accession>